<accession>A0A3M9MHX8</accession>
<dbReference type="InterPro" id="IPR051790">
    <property type="entry name" value="Cytochrome_c-biogenesis_DsbD"/>
</dbReference>
<feature type="transmembrane region" description="Helical" evidence="6">
    <location>
        <begin position="94"/>
        <end position="113"/>
    </location>
</feature>
<feature type="transmembrane region" description="Helical" evidence="6">
    <location>
        <begin position="169"/>
        <end position="192"/>
    </location>
</feature>
<evidence type="ECO:0000259" key="7">
    <source>
        <dbReference type="Pfam" id="PF02683"/>
    </source>
</evidence>
<dbReference type="InterPro" id="IPR003834">
    <property type="entry name" value="Cyt_c_assmbl_TM_dom"/>
</dbReference>
<evidence type="ECO:0000256" key="2">
    <source>
        <dbReference type="ARBA" id="ARBA00006143"/>
    </source>
</evidence>
<organism evidence="8 9">
    <name type="scientific">Flexivirga caeni</name>
    <dbReference type="NCBI Taxonomy" id="2294115"/>
    <lineage>
        <taxon>Bacteria</taxon>
        <taxon>Bacillati</taxon>
        <taxon>Actinomycetota</taxon>
        <taxon>Actinomycetes</taxon>
        <taxon>Micrococcales</taxon>
        <taxon>Dermacoccaceae</taxon>
        <taxon>Flexivirga</taxon>
    </lineage>
</organism>
<sequence length="247" mass="25896">MIADAAQTVATGSLPAAVVLALVAGVVSFASPCVLPLVPGFLGYVTGLTDETRKTRLVTGAFLFVVGFSVVLVSAAAAYSWVDNLRLVHRDLSIRISGVIVILLALVYLGFIGQRGIPVRWRPSAGLVGAPLLGAVFGLSASPCVGPVYGAILNLANPIGDASASRGVMLAVFYCLGLGIPFLLIAAGWARAESWSRWLRDHHRPIQLVGGSLMLIVGVVMVSGQWLHLISWVQIQLTGSDSFVPVV</sequence>
<evidence type="ECO:0000256" key="5">
    <source>
        <dbReference type="ARBA" id="ARBA00023136"/>
    </source>
</evidence>
<evidence type="ECO:0000313" key="8">
    <source>
        <dbReference type="EMBL" id="RNI25159.1"/>
    </source>
</evidence>
<keyword evidence="3 6" id="KW-0812">Transmembrane</keyword>
<feature type="transmembrane region" description="Helical" evidence="6">
    <location>
        <begin position="213"/>
        <end position="235"/>
    </location>
</feature>
<evidence type="ECO:0000313" key="9">
    <source>
        <dbReference type="Proteomes" id="UP000271678"/>
    </source>
</evidence>
<dbReference type="PANTHER" id="PTHR31272:SF4">
    <property type="entry name" value="CYTOCHROME C-TYPE BIOGENESIS PROTEIN HI_1454-RELATED"/>
    <property type="match status" value="1"/>
</dbReference>
<dbReference type="GO" id="GO:0016020">
    <property type="term" value="C:membrane"/>
    <property type="evidence" value="ECO:0007669"/>
    <property type="project" value="UniProtKB-SubCell"/>
</dbReference>
<dbReference type="Proteomes" id="UP000271678">
    <property type="component" value="Unassembled WGS sequence"/>
</dbReference>
<dbReference type="Pfam" id="PF02683">
    <property type="entry name" value="DsbD_TM"/>
    <property type="match status" value="1"/>
</dbReference>
<feature type="transmembrane region" description="Helical" evidence="6">
    <location>
        <begin position="125"/>
        <end position="149"/>
    </location>
</feature>
<comment type="similarity">
    <text evidence="2">Belongs to the DsbD family.</text>
</comment>
<gene>
    <name evidence="8" type="ORF">EFY87_00475</name>
</gene>
<feature type="transmembrane region" description="Helical" evidence="6">
    <location>
        <begin position="57"/>
        <end position="82"/>
    </location>
</feature>
<evidence type="ECO:0000256" key="3">
    <source>
        <dbReference type="ARBA" id="ARBA00022692"/>
    </source>
</evidence>
<name>A0A3M9MHX8_9MICO</name>
<keyword evidence="9" id="KW-1185">Reference proteome</keyword>
<dbReference type="AlphaFoldDB" id="A0A3M9MHX8"/>
<dbReference type="RefSeq" id="WP_123269352.1">
    <property type="nucleotide sequence ID" value="NZ_RJJQ01000001.1"/>
</dbReference>
<dbReference type="EMBL" id="RJJQ01000001">
    <property type="protein sequence ID" value="RNI25159.1"/>
    <property type="molecule type" value="Genomic_DNA"/>
</dbReference>
<reference evidence="8 9" key="1">
    <citation type="submission" date="2018-11" db="EMBL/GenBank/DDBJ databases">
        <title>Draft genome of Simplicispira Flexivirga sp. BO-16.</title>
        <authorList>
            <person name="Im W.T."/>
        </authorList>
    </citation>
    <scope>NUCLEOTIDE SEQUENCE [LARGE SCALE GENOMIC DNA]</scope>
    <source>
        <strain evidence="8 9">BO-16</strain>
    </source>
</reference>
<feature type="domain" description="Cytochrome C biogenesis protein transmembrane" evidence="7">
    <location>
        <begin position="17"/>
        <end position="222"/>
    </location>
</feature>
<comment type="subcellular location">
    <subcellularLocation>
        <location evidence="1">Membrane</location>
        <topology evidence="1">Multi-pass membrane protein</topology>
    </subcellularLocation>
</comment>
<dbReference type="OrthoDB" id="9803065at2"/>
<dbReference type="PANTHER" id="PTHR31272">
    <property type="entry name" value="CYTOCHROME C-TYPE BIOGENESIS PROTEIN HI_1454-RELATED"/>
    <property type="match status" value="1"/>
</dbReference>
<keyword evidence="5 6" id="KW-0472">Membrane</keyword>
<keyword evidence="4 6" id="KW-1133">Transmembrane helix</keyword>
<evidence type="ECO:0000256" key="4">
    <source>
        <dbReference type="ARBA" id="ARBA00022989"/>
    </source>
</evidence>
<comment type="caution">
    <text evidence="8">The sequence shown here is derived from an EMBL/GenBank/DDBJ whole genome shotgun (WGS) entry which is preliminary data.</text>
</comment>
<evidence type="ECO:0000256" key="6">
    <source>
        <dbReference type="SAM" id="Phobius"/>
    </source>
</evidence>
<feature type="transmembrane region" description="Helical" evidence="6">
    <location>
        <begin position="16"/>
        <end position="45"/>
    </location>
</feature>
<protein>
    <submittedName>
        <fullName evidence="8">Cytochrome c biogenesis protein CcdA</fullName>
    </submittedName>
</protein>
<evidence type="ECO:0000256" key="1">
    <source>
        <dbReference type="ARBA" id="ARBA00004141"/>
    </source>
</evidence>
<dbReference type="GO" id="GO:0017004">
    <property type="term" value="P:cytochrome complex assembly"/>
    <property type="evidence" value="ECO:0007669"/>
    <property type="project" value="InterPro"/>
</dbReference>
<proteinExistence type="inferred from homology"/>